<organism evidence="1 2">
    <name type="scientific">Alicyclobacillus mengziensis</name>
    <dbReference type="NCBI Taxonomy" id="2931921"/>
    <lineage>
        <taxon>Bacteria</taxon>
        <taxon>Bacillati</taxon>
        <taxon>Bacillota</taxon>
        <taxon>Bacilli</taxon>
        <taxon>Bacillales</taxon>
        <taxon>Alicyclobacillaceae</taxon>
        <taxon>Alicyclobacillus</taxon>
    </lineage>
</organism>
<name>A0A9X7VWF1_9BACL</name>
<dbReference type="PANTHER" id="PTHR47199:SF2">
    <property type="entry name" value="PHOTOSYSTEM II STABILITY_ASSEMBLY FACTOR HCF136, CHLOROPLASTIC"/>
    <property type="match status" value="1"/>
</dbReference>
<dbReference type="CDD" id="cd15482">
    <property type="entry name" value="Sialidase_non-viral"/>
    <property type="match status" value="1"/>
</dbReference>
<reference evidence="1 2" key="1">
    <citation type="submission" date="2021-02" db="EMBL/GenBank/DDBJ databases">
        <title>Alicyclobacillus curvatus sp. nov. and Alicyclobacillus mengziensis sp. nov., two acidophilic bacteria isolated from acid mine drainage.</title>
        <authorList>
            <person name="Huang Y."/>
        </authorList>
    </citation>
    <scope>NUCLEOTIDE SEQUENCE [LARGE SCALE GENOMIC DNA]</scope>
    <source>
        <strain evidence="1 2">S30H14</strain>
    </source>
</reference>
<keyword evidence="2" id="KW-1185">Reference proteome</keyword>
<evidence type="ECO:0008006" key="3">
    <source>
        <dbReference type="Google" id="ProtNLM"/>
    </source>
</evidence>
<gene>
    <name evidence="1" type="ORF">JZ786_17760</name>
</gene>
<accession>A0A9X7VWF1</accession>
<dbReference type="EMBL" id="CP071182">
    <property type="protein sequence ID" value="QSO46326.1"/>
    <property type="molecule type" value="Genomic_DNA"/>
</dbReference>
<sequence length="348" mass="37669">MINSKVGWGVVYSTKGATVVRTADGGKSWFDVSPRGTRIDTPDGVDFINEETAWMTIQPVSQSTHAFKTYLMLYHTNNGGQTWSSMKVLGNNQPPIQETEISIVNPSTIYIDIVPEHGMNSMPGQLTVSDNGGTSWRTVTTPSDVQLGGSLQFVAPSRGWLSTSNSTTGNYQLYQTLDGGTSWHKHPVPVPPQYQGDKASLSLPQFSAANPNLGILEATFQGQGSVIEHRGIYSTSNAGRSWSFVGPLPGQAGFVSFPNTRIGAAIPLSSSKTFPTLYETTDGGESWTSVALPRAPFSTLLKNYVPSQLDFVSKNVGWMVWGSRRGGSATEEIWNTTDGGRTWTKVFS</sequence>
<dbReference type="Proteomes" id="UP000663505">
    <property type="component" value="Chromosome"/>
</dbReference>
<dbReference type="PANTHER" id="PTHR47199">
    <property type="entry name" value="PHOTOSYSTEM II STABILITY/ASSEMBLY FACTOR HCF136, CHLOROPLASTIC"/>
    <property type="match status" value="1"/>
</dbReference>
<dbReference type="AlphaFoldDB" id="A0A9X7VWF1"/>
<protein>
    <recommendedName>
        <fullName evidence="3">Photosynthesis system II assembly factor Ycf48/Hcf136-like domain-containing protein</fullName>
    </recommendedName>
</protein>
<evidence type="ECO:0000313" key="2">
    <source>
        <dbReference type="Proteomes" id="UP000663505"/>
    </source>
</evidence>
<evidence type="ECO:0000313" key="1">
    <source>
        <dbReference type="EMBL" id="QSO46326.1"/>
    </source>
</evidence>
<dbReference type="InterPro" id="IPR015943">
    <property type="entry name" value="WD40/YVTN_repeat-like_dom_sf"/>
</dbReference>
<dbReference type="RefSeq" id="WP_206655695.1">
    <property type="nucleotide sequence ID" value="NZ_CP071182.1"/>
</dbReference>
<dbReference type="Gene3D" id="2.130.10.10">
    <property type="entry name" value="YVTN repeat-like/Quinoprotein amine dehydrogenase"/>
    <property type="match status" value="2"/>
</dbReference>
<dbReference type="SUPFAM" id="SSF110296">
    <property type="entry name" value="Oligoxyloglucan reducing end-specific cellobiohydrolase"/>
    <property type="match status" value="1"/>
</dbReference>
<dbReference type="KEGG" id="afx:JZ786_17760"/>
<proteinExistence type="predicted"/>